<dbReference type="PANTHER" id="PTHR30514:SF10">
    <property type="entry name" value="MURR_RPIR FAMILY TRANSCRIPTIONAL REGULATOR"/>
    <property type="match status" value="1"/>
</dbReference>
<dbReference type="Pfam" id="PF01418">
    <property type="entry name" value="HTH_6"/>
    <property type="match status" value="1"/>
</dbReference>
<reference evidence="6 7" key="1">
    <citation type="submission" date="2020-08" db="EMBL/GenBank/DDBJ databases">
        <title>A Genomic Blueprint of the Chicken Gut Microbiome.</title>
        <authorList>
            <person name="Gilroy R."/>
            <person name="Ravi A."/>
            <person name="Getino M."/>
            <person name="Pursley I."/>
            <person name="Horton D.L."/>
            <person name="Alikhan N.-F."/>
            <person name="Baker D."/>
            <person name="Gharbi K."/>
            <person name="Hall N."/>
            <person name="Watson M."/>
            <person name="Adriaenssens E.M."/>
            <person name="Foster-Nyarko E."/>
            <person name="Jarju S."/>
            <person name="Secka A."/>
            <person name="Antonio M."/>
            <person name="Oren A."/>
            <person name="Chaudhuri R."/>
            <person name="La Ragione R.M."/>
            <person name="Hildebrand F."/>
            <person name="Pallen M.J."/>
        </authorList>
    </citation>
    <scope>NUCLEOTIDE SEQUENCE [LARGE SCALE GENOMIC DNA]</scope>
    <source>
        <strain evidence="6 7">Sa2BUA9</strain>
    </source>
</reference>
<dbReference type="CDD" id="cd05013">
    <property type="entry name" value="SIS_RpiR"/>
    <property type="match status" value="1"/>
</dbReference>
<evidence type="ECO:0000256" key="1">
    <source>
        <dbReference type="ARBA" id="ARBA00023015"/>
    </source>
</evidence>
<sequence>MLNEMVNTLPPSERKIAKYILNHPQEAISLTAIELGKRSSTSGAAVIRLCKSLDLKGLQDLKLRIAGDLQKTTEHGFRDIEPNEPILSIIDKMTNNSIKTIRETAEMLNTEELEKAIQLLKVANTVHFVGVGASNIIAQDAQQKFLRINKNAYAFPDIHLAMTLVATAEEGDVVVAVSFSGETAEVAKVLELAKQKGISIISITKYGNSVISKIADIKLYTSATRESTFRSGATSSRIGQLQVVDILFMGVASLQYEETVKYLDATRDAVNFLSKDSKK</sequence>
<dbReference type="InterPro" id="IPR000281">
    <property type="entry name" value="HTH_RpiR"/>
</dbReference>
<dbReference type="PROSITE" id="PS51464">
    <property type="entry name" value="SIS"/>
    <property type="match status" value="1"/>
</dbReference>
<protein>
    <submittedName>
        <fullName evidence="6">MurR/RpiR family transcriptional regulator</fullName>
    </submittedName>
</protein>
<dbReference type="InterPro" id="IPR009057">
    <property type="entry name" value="Homeodomain-like_sf"/>
</dbReference>
<evidence type="ECO:0000259" key="5">
    <source>
        <dbReference type="PROSITE" id="PS51464"/>
    </source>
</evidence>
<dbReference type="Gene3D" id="3.40.50.10490">
    <property type="entry name" value="Glucose-6-phosphate isomerase like protein, domain 1"/>
    <property type="match status" value="1"/>
</dbReference>
<dbReference type="SUPFAM" id="SSF46689">
    <property type="entry name" value="Homeodomain-like"/>
    <property type="match status" value="1"/>
</dbReference>
<dbReference type="Gene3D" id="1.10.10.10">
    <property type="entry name" value="Winged helix-like DNA-binding domain superfamily/Winged helix DNA-binding domain"/>
    <property type="match status" value="1"/>
</dbReference>
<dbReference type="EMBL" id="JACSQO010000002">
    <property type="protein sequence ID" value="MBD7943706.1"/>
    <property type="molecule type" value="Genomic_DNA"/>
</dbReference>
<proteinExistence type="predicted"/>
<evidence type="ECO:0000313" key="6">
    <source>
        <dbReference type="EMBL" id="MBD7943706.1"/>
    </source>
</evidence>
<feature type="domain" description="SIS" evidence="5">
    <location>
        <begin position="116"/>
        <end position="257"/>
    </location>
</feature>
<dbReference type="InterPro" id="IPR001347">
    <property type="entry name" value="SIS_dom"/>
</dbReference>
<dbReference type="InterPro" id="IPR036388">
    <property type="entry name" value="WH-like_DNA-bd_sf"/>
</dbReference>
<organism evidence="6 7">
    <name type="scientific">Psychrobacillus faecigallinarum</name>
    <dbReference type="NCBI Taxonomy" id="2762235"/>
    <lineage>
        <taxon>Bacteria</taxon>
        <taxon>Bacillati</taxon>
        <taxon>Bacillota</taxon>
        <taxon>Bacilli</taxon>
        <taxon>Bacillales</taxon>
        <taxon>Bacillaceae</taxon>
        <taxon>Psychrobacillus</taxon>
    </lineage>
</organism>
<gene>
    <name evidence="6" type="ORF">H9650_06200</name>
</gene>
<keyword evidence="1" id="KW-0805">Transcription regulation</keyword>
<dbReference type="InterPro" id="IPR046348">
    <property type="entry name" value="SIS_dom_sf"/>
</dbReference>
<dbReference type="SUPFAM" id="SSF53697">
    <property type="entry name" value="SIS domain"/>
    <property type="match status" value="1"/>
</dbReference>
<dbReference type="PANTHER" id="PTHR30514">
    <property type="entry name" value="GLUCOKINASE"/>
    <property type="match status" value="1"/>
</dbReference>
<dbReference type="PROSITE" id="PS51071">
    <property type="entry name" value="HTH_RPIR"/>
    <property type="match status" value="1"/>
</dbReference>
<dbReference type="InterPro" id="IPR035472">
    <property type="entry name" value="RpiR-like_SIS"/>
</dbReference>
<keyword evidence="2" id="KW-0238">DNA-binding</keyword>
<comment type="caution">
    <text evidence="6">The sequence shown here is derived from an EMBL/GenBank/DDBJ whole genome shotgun (WGS) entry which is preliminary data.</text>
</comment>
<name>A0ABR8R7C7_9BACI</name>
<evidence type="ECO:0000256" key="2">
    <source>
        <dbReference type="ARBA" id="ARBA00023125"/>
    </source>
</evidence>
<keyword evidence="7" id="KW-1185">Reference proteome</keyword>
<evidence type="ECO:0000256" key="3">
    <source>
        <dbReference type="ARBA" id="ARBA00023163"/>
    </source>
</evidence>
<feature type="domain" description="HTH rpiR-type" evidence="4">
    <location>
        <begin position="1"/>
        <end position="72"/>
    </location>
</feature>
<dbReference type="Proteomes" id="UP000640786">
    <property type="component" value="Unassembled WGS sequence"/>
</dbReference>
<accession>A0ABR8R7C7</accession>
<evidence type="ECO:0000313" key="7">
    <source>
        <dbReference type="Proteomes" id="UP000640786"/>
    </source>
</evidence>
<evidence type="ECO:0000259" key="4">
    <source>
        <dbReference type="PROSITE" id="PS51071"/>
    </source>
</evidence>
<dbReference type="InterPro" id="IPR047640">
    <property type="entry name" value="RpiR-like"/>
</dbReference>
<keyword evidence="3" id="KW-0804">Transcription</keyword>
<dbReference type="Pfam" id="PF01380">
    <property type="entry name" value="SIS"/>
    <property type="match status" value="1"/>
</dbReference>